<keyword evidence="8 9" id="KW-0472">Membrane</keyword>
<evidence type="ECO:0000313" key="13">
    <source>
        <dbReference type="EMBL" id="KNC67546.1"/>
    </source>
</evidence>
<dbReference type="GO" id="GO:0009306">
    <property type="term" value="P:protein secretion"/>
    <property type="evidence" value="ECO:0007669"/>
    <property type="project" value="InterPro"/>
</dbReference>
<feature type="domain" description="CyaD-like alpha-helical hairpin" evidence="11">
    <location>
        <begin position="99"/>
        <end position="281"/>
    </location>
</feature>
<evidence type="ECO:0000256" key="6">
    <source>
        <dbReference type="ARBA" id="ARBA00022692"/>
    </source>
</evidence>
<evidence type="ECO:0000256" key="9">
    <source>
        <dbReference type="RuleBase" id="RU365093"/>
    </source>
</evidence>
<dbReference type="PANTHER" id="PTHR30386">
    <property type="entry name" value="MEMBRANE FUSION SUBUNIT OF EMRAB-TOLC MULTIDRUG EFFLUX PUMP"/>
    <property type="match status" value="1"/>
</dbReference>
<dbReference type="PANTHER" id="PTHR30386:SF27">
    <property type="entry name" value="MEMBRANE FUSION PROTEIN (MFP) FAMILY PROTEIN"/>
    <property type="match status" value="1"/>
</dbReference>
<keyword evidence="4 9" id="KW-1003">Cell membrane</keyword>
<dbReference type="GO" id="GO:0005886">
    <property type="term" value="C:plasma membrane"/>
    <property type="evidence" value="ECO:0007669"/>
    <property type="project" value="UniProtKB-SubCell"/>
</dbReference>
<organism evidence="13 14">
    <name type="scientific">Pseudoalteromonas rubra</name>
    <dbReference type="NCBI Taxonomy" id="43658"/>
    <lineage>
        <taxon>Bacteria</taxon>
        <taxon>Pseudomonadati</taxon>
        <taxon>Pseudomonadota</taxon>
        <taxon>Gammaproteobacteria</taxon>
        <taxon>Alteromonadales</taxon>
        <taxon>Pseudoalteromonadaceae</taxon>
        <taxon>Pseudoalteromonas</taxon>
    </lineage>
</organism>
<evidence type="ECO:0000256" key="5">
    <source>
        <dbReference type="ARBA" id="ARBA00022519"/>
    </source>
</evidence>
<keyword evidence="3 9" id="KW-0813">Transport</keyword>
<dbReference type="PATRIC" id="fig|43658.6.peg.5432"/>
<evidence type="ECO:0000256" key="8">
    <source>
        <dbReference type="ARBA" id="ARBA00023136"/>
    </source>
</evidence>
<comment type="subcellular location">
    <subcellularLocation>
        <location evidence="1 9">Cell inner membrane</location>
        <topology evidence="1 9">Single-pass membrane protein</topology>
    </subcellularLocation>
</comment>
<gene>
    <name evidence="13" type="ORF">AC626_10145</name>
</gene>
<evidence type="ECO:0000259" key="12">
    <source>
        <dbReference type="Pfam" id="PF26002"/>
    </source>
</evidence>
<sequence length="437" mass="48732">MSRKSDAQLYEFLAPALEIQAAPPPKGARAIVWTLLVCLIIAIIWACVGRVDIVAIAQGQLIPKQKVKVIQPLETAVVRGIHVHEGQRVEQGQLLVSFDPAITESNFQRIRLSTQDFSQQIRRKQRLIARLNQVKPPSTGVLNPAQQALLEAELAEYHSERASLSSQLLRYEAELAGARAKLTQLDKVLPLVEERAQALERLQVNKLVSREEYLEIKQTAIHNREQRHIELATIETLQATIKATRQEQETLKATLIRTAQAELNQLQQELVNAQQELAKSQFLLNQNKLYAPVSGTVEALALSTLGEVVTPAQQLLTIVPAEDELIVEARLLNKDIGFTYQGQIVEVKIDSFPFTRYGIIEGEVLDVSTDAVEDEQLGLYFPVKVAINQQTILVDSRVVPLSAGMSVSAEVKTGQRRIIEFLLSPVVQHLDEGARER</sequence>
<evidence type="ECO:0000256" key="3">
    <source>
        <dbReference type="ARBA" id="ARBA00022448"/>
    </source>
</evidence>
<dbReference type="EMBL" id="LFZX01000062">
    <property type="protein sequence ID" value="KNC67546.1"/>
    <property type="molecule type" value="Genomic_DNA"/>
</dbReference>
<evidence type="ECO:0000256" key="10">
    <source>
        <dbReference type="SAM" id="Coils"/>
    </source>
</evidence>
<dbReference type="NCBIfam" id="TIGR01843">
    <property type="entry name" value="type_I_hlyD"/>
    <property type="match status" value="1"/>
</dbReference>
<evidence type="ECO:0000259" key="11">
    <source>
        <dbReference type="Pfam" id="PF25988"/>
    </source>
</evidence>
<dbReference type="OrthoDB" id="9775513at2"/>
<dbReference type="InterPro" id="IPR058982">
    <property type="entry name" value="Beta-barrel_AprE"/>
</dbReference>
<keyword evidence="10" id="KW-0175">Coiled coil</keyword>
<dbReference type="InterPro" id="IPR059040">
    <property type="entry name" value="HH_CyaD-like"/>
</dbReference>
<evidence type="ECO:0000313" key="14">
    <source>
        <dbReference type="Proteomes" id="UP000036850"/>
    </source>
</evidence>
<evidence type="ECO:0000256" key="1">
    <source>
        <dbReference type="ARBA" id="ARBA00004377"/>
    </source>
</evidence>
<dbReference type="PROSITE" id="PS00543">
    <property type="entry name" value="HLYD_FAMILY"/>
    <property type="match status" value="1"/>
</dbReference>
<feature type="coiled-coil region" evidence="10">
    <location>
        <begin position="234"/>
        <end position="283"/>
    </location>
</feature>
<keyword evidence="7 9" id="KW-1133">Transmembrane helix</keyword>
<protein>
    <recommendedName>
        <fullName evidence="9">Membrane fusion protein (MFP) family protein</fullName>
    </recommendedName>
</protein>
<feature type="transmembrane region" description="Helical" evidence="9">
    <location>
        <begin position="30"/>
        <end position="48"/>
    </location>
</feature>
<dbReference type="Pfam" id="PF25988">
    <property type="entry name" value="HH_CyaD"/>
    <property type="match status" value="1"/>
</dbReference>
<dbReference type="InterPro" id="IPR050739">
    <property type="entry name" value="MFP"/>
</dbReference>
<evidence type="ECO:0000256" key="7">
    <source>
        <dbReference type="ARBA" id="ARBA00022989"/>
    </source>
</evidence>
<dbReference type="Pfam" id="PF26002">
    <property type="entry name" value="Beta-barrel_AprE"/>
    <property type="match status" value="1"/>
</dbReference>
<feature type="coiled-coil region" evidence="10">
    <location>
        <begin position="154"/>
        <end position="188"/>
    </location>
</feature>
<dbReference type="InterPro" id="IPR006144">
    <property type="entry name" value="Secretion_HlyD_CS"/>
</dbReference>
<evidence type="ECO:0000256" key="4">
    <source>
        <dbReference type="ARBA" id="ARBA00022475"/>
    </source>
</evidence>
<dbReference type="Gene3D" id="2.40.30.170">
    <property type="match status" value="1"/>
</dbReference>
<comment type="caution">
    <text evidence="13">The sequence shown here is derived from an EMBL/GenBank/DDBJ whole genome shotgun (WGS) entry which is preliminary data.</text>
</comment>
<proteinExistence type="inferred from homology"/>
<accession>A0A0L0ET14</accession>
<comment type="similarity">
    <text evidence="2 9">Belongs to the membrane fusion protein (MFP) (TC 8.A.1) family.</text>
</comment>
<dbReference type="AlphaFoldDB" id="A0A0L0ET14"/>
<evidence type="ECO:0000256" key="2">
    <source>
        <dbReference type="ARBA" id="ARBA00009477"/>
    </source>
</evidence>
<feature type="domain" description="AprE-like beta-barrel" evidence="12">
    <location>
        <begin position="325"/>
        <end position="414"/>
    </location>
</feature>
<dbReference type="Proteomes" id="UP000036850">
    <property type="component" value="Unassembled WGS sequence"/>
</dbReference>
<name>A0A0L0ET14_9GAMM</name>
<dbReference type="PRINTS" id="PR01490">
    <property type="entry name" value="RTXTOXIND"/>
</dbReference>
<keyword evidence="5 9" id="KW-0997">Cell inner membrane</keyword>
<reference evidence="14" key="1">
    <citation type="submission" date="2015-07" db="EMBL/GenBank/DDBJ databases">
        <title>Draft genome sequence of a Pseudoalteromonas rubra strain, OCN096, isolated from Kaneohe Bay, Oahu, Hawaii.</title>
        <authorList>
            <person name="Beurmann S."/>
            <person name="Ushijima B."/>
            <person name="Belcaid M."/>
            <person name="Callahan S.M."/>
            <person name="Aeby G.S."/>
        </authorList>
    </citation>
    <scope>NUCLEOTIDE SEQUENCE [LARGE SCALE GENOMIC DNA]</scope>
    <source>
        <strain evidence="14">OCN096</strain>
    </source>
</reference>
<dbReference type="InterPro" id="IPR010129">
    <property type="entry name" value="T1SS_HlyD"/>
</dbReference>
<keyword evidence="6 9" id="KW-0812">Transmembrane</keyword>